<proteinExistence type="predicted"/>
<name>A0A6G6AD48_9VIRU</name>
<accession>A0A6G6AD48</accession>
<sequence length="78" mass="9494">MINKIMNNKGIFNVSKIKAKYLIFRPSWIPEFPGWIPEHPYKYPIWFPYPIPSRFPQHIYYISETNHTHYVSSKNRPQ</sequence>
<evidence type="ECO:0000313" key="1">
    <source>
        <dbReference type="EMBL" id="QID06363.1"/>
    </source>
</evidence>
<organism evidence="1">
    <name type="scientific">Borely moumouvirus</name>
    <dbReference type="NCBI Taxonomy" id="2712067"/>
    <lineage>
        <taxon>Viruses</taxon>
        <taxon>Varidnaviria</taxon>
        <taxon>Bamfordvirae</taxon>
        <taxon>Nucleocytoviricota</taxon>
        <taxon>Megaviricetes</taxon>
        <taxon>Imitervirales</taxon>
        <taxon>Mimiviridae</taxon>
        <taxon>Megamimivirinae</taxon>
        <taxon>Moumouvirus</taxon>
    </lineage>
</organism>
<reference evidence="1" key="1">
    <citation type="submission" date="2019-07" db="EMBL/GenBank/DDBJ databases">
        <title>The discovery of a new lineage B mimivirus raises questions about particles surface fibrils.</title>
        <authorList>
            <person name="Silva L.K.S."/>
            <person name="Rodrigues R.A.L."/>
            <person name="Andrade A.C.S.P."/>
            <person name="Hikida H."/>
            <person name="Andreani J."/>
            <person name="Levasseur A."/>
            <person name="La Scola B."/>
            <person name="Abrahao J.S."/>
        </authorList>
    </citation>
    <scope>NUCLEOTIDE SEQUENCE</scope>
    <source>
        <strain evidence="1">B60</strain>
    </source>
</reference>
<protein>
    <submittedName>
        <fullName evidence="1">Uncharacterized protein</fullName>
    </submittedName>
</protein>
<dbReference type="EMBL" id="MN175499">
    <property type="protein sequence ID" value="QID06363.1"/>
    <property type="molecule type" value="Genomic_DNA"/>
</dbReference>